<dbReference type="AlphaFoldDB" id="A0A8X6IT63"/>
<sequence length="78" mass="9107">MTYFCFFFTALLHHYTRRPSSWNFKNWASWSTPSPKNVRSKIVPPTRSVLWFAKGVIVLSEAVSNWIGAKEGKKRRDS</sequence>
<evidence type="ECO:0000313" key="2">
    <source>
        <dbReference type="Proteomes" id="UP000886998"/>
    </source>
</evidence>
<organism evidence="1 2">
    <name type="scientific">Trichonephila inaurata madagascariensis</name>
    <dbReference type="NCBI Taxonomy" id="2747483"/>
    <lineage>
        <taxon>Eukaryota</taxon>
        <taxon>Metazoa</taxon>
        <taxon>Ecdysozoa</taxon>
        <taxon>Arthropoda</taxon>
        <taxon>Chelicerata</taxon>
        <taxon>Arachnida</taxon>
        <taxon>Araneae</taxon>
        <taxon>Araneomorphae</taxon>
        <taxon>Entelegynae</taxon>
        <taxon>Araneoidea</taxon>
        <taxon>Nephilidae</taxon>
        <taxon>Trichonephila</taxon>
        <taxon>Trichonephila inaurata</taxon>
    </lineage>
</organism>
<accession>A0A8X6IT63</accession>
<gene>
    <name evidence="1" type="ORF">TNIN_314641</name>
</gene>
<name>A0A8X6IT63_9ARAC</name>
<protein>
    <submittedName>
        <fullName evidence="1">Uncharacterized protein</fullName>
    </submittedName>
</protein>
<proteinExistence type="predicted"/>
<keyword evidence="2" id="KW-1185">Reference proteome</keyword>
<comment type="caution">
    <text evidence="1">The sequence shown here is derived from an EMBL/GenBank/DDBJ whole genome shotgun (WGS) entry which is preliminary data.</text>
</comment>
<dbReference type="Proteomes" id="UP000886998">
    <property type="component" value="Unassembled WGS sequence"/>
</dbReference>
<dbReference type="EMBL" id="BMAV01027148">
    <property type="protein sequence ID" value="GFS56743.1"/>
    <property type="molecule type" value="Genomic_DNA"/>
</dbReference>
<reference evidence="1" key="1">
    <citation type="submission" date="2020-08" db="EMBL/GenBank/DDBJ databases">
        <title>Multicomponent nature underlies the extraordinary mechanical properties of spider dragline silk.</title>
        <authorList>
            <person name="Kono N."/>
            <person name="Nakamura H."/>
            <person name="Mori M."/>
            <person name="Yoshida Y."/>
            <person name="Ohtoshi R."/>
            <person name="Malay A.D."/>
            <person name="Moran D.A.P."/>
            <person name="Tomita M."/>
            <person name="Numata K."/>
            <person name="Arakawa K."/>
        </authorList>
    </citation>
    <scope>NUCLEOTIDE SEQUENCE</scope>
</reference>
<evidence type="ECO:0000313" key="1">
    <source>
        <dbReference type="EMBL" id="GFS56743.1"/>
    </source>
</evidence>